<organism evidence="1 2">
    <name type="scientific">Caenispirillum salinarum AK4</name>
    <dbReference type="NCBI Taxonomy" id="1238182"/>
    <lineage>
        <taxon>Bacteria</taxon>
        <taxon>Pseudomonadati</taxon>
        <taxon>Pseudomonadota</taxon>
        <taxon>Alphaproteobacteria</taxon>
        <taxon>Rhodospirillales</taxon>
        <taxon>Novispirillaceae</taxon>
        <taxon>Caenispirillum</taxon>
    </lineage>
</organism>
<dbReference type="AlphaFoldDB" id="K9GWS4"/>
<accession>K9GWS4</accession>
<dbReference type="EMBL" id="ANHY01000013">
    <property type="protein sequence ID" value="EKV29194.1"/>
    <property type="molecule type" value="Genomic_DNA"/>
</dbReference>
<dbReference type="RefSeq" id="WP_009541159.1">
    <property type="nucleotide sequence ID" value="NZ_ANHY01000013.1"/>
</dbReference>
<keyword evidence="2" id="KW-1185">Reference proteome</keyword>
<name>K9GWS4_9PROT</name>
<dbReference type="Proteomes" id="UP000009881">
    <property type="component" value="Unassembled WGS sequence"/>
</dbReference>
<protein>
    <recommendedName>
        <fullName evidence="3">DUF2188 domain-containing protein</fullName>
    </recommendedName>
</protein>
<gene>
    <name evidence="1" type="ORF">C882_0501</name>
</gene>
<proteinExistence type="predicted"/>
<sequence length="106" mass="11686">MPLNLAEVSVMLHSTPAPADPPTVPEAAAPEAPVLRVRRFEGHWIVHRDGEPHAHRFPTRQRAAEFARELGARLGSYRLFLERGDGRTVCEMLNIACRGAAAETAH</sequence>
<evidence type="ECO:0008006" key="3">
    <source>
        <dbReference type="Google" id="ProtNLM"/>
    </source>
</evidence>
<dbReference type="OrthoDB" id="8446731at2"/>
<comment type="caution">
    <text evidence="1">The sequence shown here is derived from an EMBL/GenBank/DDBJ whole genome shotgun (WGS) entry which is preliminary data.</text>
</comment>
<evidence type="ECO:0000313" key="1">
    <source>
        <dbReference type="EMBL" id="EKV29194.1"/>
    </source>
</evidence>
<reference evidence="1 2" key="1">
    <citation type="journal article" date="2013" name="Genome Announc.">
        <title>Draft Genome Sequence of an Alphaproteobacterium, Caenispirillum salinarum AK4(T), Isolated from a Solar Saltern.</title>
        <authorList>
            <person name="Khatri I."/>
            <person name="Singh A."/>
            <person name="Korpole S."/>
            <person name="Pinnaka A.K."/>
            <person name="Subramanian S."/>
        </authorList>
    </citation>
    <scope>NUCLEOTIDE SEQUENCE [LARGE SCALE GENOMIC DNA]</scope>
    <source>
        <strain evidence="1 2">AK4</strain>
    </source>
</reference>
<evidence type="ECO:0000313" key="2">
    <source>
        <dbReference type="Proteomes" id="UP000009881"/>
    </source>
</evidence>